<comment type="caution">
    <text evidence="1">The sequence shown here is derived from an EMBL/GenBank/DDBJ whole genome shotgun (WGS) entry which is preliminary data.</text>
</comment>
<evidence type="ECO:0000313" key="2">
    <source>
        <dbReference type="Proteomes" id="UP001556367"/>
    </source>
</evidence>
<name>A0ABR3ISZ3_9AGAR</name>
<accession>A0ABR3ISZ3</accession>
<evidence type="ECO:0000313" key="1">
    <source>
        <dbReference type="EMBL" id="KAL0946441.1"/>
    </source>
</evidence>
<proteinExistence type="predicted"/>
<sequence length="101" mass="11100">MMNNGLNALSIPSTIKNSIPLAAIGYTKLTGIKQGGSIKPLVLMLRQRRGSPHFIFTWINYLVTKGFVCRALMRAPVGIYQRHACIHILVVSQLVNAHTAS</sequence>
<protein>
    <submittedName>
        <fullName evidence="1">Uncharacterized protein</fullName>
    </submittedName>
</protein>
<keyword evidence="2" id="KW-1185">Reference proteome</keyword>
<organism evidence="1 2">
    <name type="scientific">Hohenbuehelia grisea</name>
    <dbReference type="NCBI Taxonomy" id="104357"/>
    <lineage>
        <taxon>Eukaryota</taxon>
        <taxon>Fungi</taxon>
        <taxon>Dikarya</taxon>
        <taxon>Basidiomycota</taxon>
        <taxon>Agaricomycotina</taxon>
        <taxon>Agaricomycetes</taxon>
        <taxon>Agaricomycetidae</taxon>
        <taxon>Agaricales</taxon>
        <taxon>Pleurotineae</taxon>
        <taxon>Pleurotaceae</taxon>
        <taxon>Hohenbuehelia</taxon>
    </lineage>
</organism>
<gene>
    <name evidence="1" type="ORF">HGRIS_012664</name>
</gene>
<dbReference type="Proteomes" id="UP001556367">
    <property type="component" value="Unassembled WGS sequence"/>
</dbReference>
<dbReference type="EMBL" id="JASNQZ010000015">
    <property type="protein sequence ID" value="KAL0946441.1"/>
    <property type="molecule type" value="Genomic_DNA"/>
</dbReference>
<reference evidence="2" key="1">
    <citation type="submission" date="2024-06" db="EMBL/GenBank/DDBJ databases">
        <title>Multi-omics analyses provide insights into the biosynthesis of the anticancer antibiotic pleurotin in Hohenbuehelia grisea.</title>
        <authorList>
            <person name="Weaver J.A."/>
            <person name="Alberti F."/>
        </authorList>
    </citation>
    <scope>NUCLEOTIDE SEQUENCE [LARGE SCALE GENOMIC DNA]</scope>
    <source>
        <strain evidence="2">T-177</strain>
    </source>
</reference>